<evidence type="ECO:0000313" key="2">
    <source>
        <dbReference type="EMBL" id="RDL33010.1"/>
    </source>
</evidence>
<gene>
    <name evidence="2" type="ORF">BP5553_08449</name>
</gene>
<sequence length="184" mass="19608">MRFTPLLLLAVGAAAFQIPKGQADGVYEVVTGADGKETHRLVGSNPDAVETRNAVPDKFSMAHKRGTSNSVNCGGYVLPQGDTDSANNYLDAQCGGGAGVGGGRDLYAIKGCTVAYFCNYTGGTQFCYAKERQETSRAITSVCGLYGAGWDQIQSDNRNVQYGYENNCNQGWNFCGRGMDGKKL</sequence>
<evidence type="ECO:0000313" key="3">
    <source>
        <dbReference type="Proteomes" id="UP000254866"/>
    </source>
</evidence>
<dbReference type="OrthoDB" id="5006988at2759"/>
<comment type="caution">
    <text evidence="2">The sequence shown here is derived from an EMBL/GenBank/DDBJ whole genome shotgun (WGS) entry which is preliminary data.</text>
</comment>
<keyword evidence="3" id="KW-1185">Reference proteome</keyword>
<dbReference type="GeneID" id="43601298"/>
<feature type="signal peptide" evidence="1">
    <location>
        <begin position="1"/>
        <end position="23"/>
    </location>
</feature>
<evidence type="ECO:0000256" key="1">
    <source>
        <dbReference type="SAM" id="SignalP"/>
    </source>
</evidence>
<dbReference type="AlphaFoldDB" id="A0A370TED7"/>
<keyword evidence="1" id="KW-0732">Signal</keyword>
<dbReference type="Proteomes" id="UP000254866">
    <property type="component" value="Unassembled WGS sequence"/>
</dbReference>
<organism evidence="2 3">
    <name type="scientific">Venustampulla echinocandica</name>
    <dbReference type="NCBI Taxonomy" id="2656787"/>
    <lineage>
        <taxon>Eukaryota</taxon>
        <taxon>Fungi</taxon>
        <taxon>Dikarya</taxon>
        <taxon>Ascomycota</taxon>
        <taxon>Pezizomycotina</taxon>
        <taxon>Leotiomycetes</taxon>
        <taxon>Helotiales</taxon>
        <taxon>Pleuroascaceae</taxon>
        <taxon>Venustampulla</taxon>
    </lineage>
</organism>
<proteinExistence type="predicted"/>
<protein>
    <submittedName>
        <fullName evidence="2">Uncharacterized protein</fullName>
    </submittedName>
</protein>
<dbReference type="EMBL" id="NPIC01000009">
    <property type="protein sequence ID" value="RDL33010.1"/>
    <property type="molecule type" value="Genomic_DNA"/>
</dbReference>
<dbReference type="RefSeq" id="XP_031866503.1">
    <property type="nucleotide sequence ID" value="XM_032017072.1"/>
</dbReference>
<feature type="chain" id="PRO_5016926809" evidence="1">
    <location>
        <begin position="24"/>
        <end position="184"/>
    </location>
</feature>
<accession>A0A370TED7</accession>
<reference evidence="2 3" key="1">
    <citation type="journal article" date="2018" name="IMA Fungus">
        <title>IMA Genome-F 9: Draft genome sequence of Annulohypoxylon stygium, Aspergillus mulundensis, Berkeleyomyces basicola (syn. Thielaviopsis basicola), Ceratocystis smalleyi, two Cercospora beticola strains, Coleophoma cylindrospora, Fusarium fracticaudum, Phialophora cf. hyalina, and Morchella septimelata.</title>
        <authorList>
            <person name="Wingfield B.D."/>
            <person name="Bills G.F."/>
            <person name="Dong Y."/>
            <person name="Huang W."/>
            <person name="Nel W.J."/>
            <person name="Swalarsk-Parry B.S."/>
            <person name="Vaghefi N."/>
            <person name="Wilken P.M."/>
            <person name="An Z."/>
            <person name="de Beer Z.W."/>
            <person name="De Vos L."/>
            <person name="Chen L."/>
            <person name="Duong T.A."/>
            <person name="Gao Y."/>
            <person name="Hammerbacher A."/>
            <person name="Kikkert J.R."/>
            <person name="Li Y."/>
            <person name="Li H."/>
            <person name="Li K."/>
            <person name="Li Q."/>
            <person name="Liu X."/>
            <person name="Ma X."/>
            <person name="Naidoo K."/>
            <person name="Pethybridge S.J."/>
            <person name="Sun J."/>
            <person name="Steenkamp E.T."/>
            <person name="van der Nest M.A."/>
            <person name="van Wyk S."/>
            <person name="Wingfield M.J."/>
            <person name="Xiong C."/>
            <person name="Yue Q."/>
            <person name="Zhang X."/>
        </authorList>
    </citation>
    <scope>NUCLEOTIDE SEQUENCE [LARGE SCALE GENOMIC DNA]</scope>
    <source>
        <strain evidence="2 3">BP 5553</strain>
    </source>
</reference>
<name>A0A370TED7_9HELO</name>